<dbReference type="Proteomes" id="UP000799302">
    <property type="component" value="Unassembled WGS sequence"/>
</dbReference>
<feature type="region of interest" description="Disordered" evidence="1">
    <location>
        <begin position="129"/>
        <end position="150"/>
    </location>
</feature>
<reference evidence="2" key="1">
    <citation type="journal article" date="2020" name="Stud. Mycol.">
        <title>101 Dothideomycetes genomes: a test case for predicting lifestyles and emergence of pathogens.</title>
        <authorList>
            <person name="Haridas S."/>
            <person name="Albert R."/>
            <person name="Binder M."/>
            <person name="Bloem J."/>
            <person name="Labutti K."/>
            <person name="Salamov A."/>
            <person name="Andreopoulos B."/>
            <person name="Baker S."/>
            <person name="Barry K."/>
            <person name="Bills G."/>
            <person name="Bluhm B."/>
            <person name="Cannon C."/>
            <person name="Castanera R."/>
            <person name="Culley D."/>
            <person name="Daum C."/>
            <person name="Ezra D."/>
            <person name="Gonzalez J."/>
            <person name="Henrissat B."/>
            <person name="Kuo A."/>
            <person name="Liang C."/>
            <person name="Lipzen A."/>
            <person name="Lutzoni F."/>
            <person name="Magnuson J."/>
            <person name="Mondo S."/>
            <person name="Nolan M."/>
            <person name="Ohm R."/>
            <person name="Pangilinan J."/>
            <person name="Park H.-J."/>
            <person name="Ramirez L."/>
            <person name="Alfaro M."/>
            <person name="Sun H."/>
            <person name="Tritt A."/>
            <person name="Yoshinaga Y."/>
            <person name="Zwiers L.-H."/>
            <person name="Turgeon B."/>
            <person name="Goodwin S."/>
            <person name="Spatafora J."/>
            <person name="Crous P."/>
            <person name="Grigoriev I."/>
        </authorList>
    </citation>
    <scope>NUCLEOTIDE SEQUENCE</scope>
    <source>
        <strain evidence="2">CBS 115976</strain>
    </source>
</reference>
<evidence type="ECO:0000256" key="1">
    <source>
        <dbReference type="SAM" id="MobiDB-lite"/>
    </source>
</evidence>
<dbReference type="AlphaFoldDB" id="A0A6A6U8K0"/>
<feature type="region of interest" description="Disordered" evidence="1">
    <location>
        <begin position="180"/>
        <end position="202"/>
    </location>
</feature>
<evidence type="ECO:0000313" key="3">
    <source>
        <dbReference type="Proteomes" id="UP000799302"/>
    </source>
</evidence>
<feature type="compositionally biased region" description="Polar residues" evidence="1">
    <location>
        <begin position="129"/>
        <end position="149"/>
    </location>
</feature>
<protein>
    <submittedName>
        <fullName evidence="2">Uncharacterized protein</fullName>
    </submittedName>
</protein>
<proteinExistence type="predicted"/>
<keyword evidence="3" id="KW-1185">Reference proteome</keyword>
<dbReference type="EMBL" id="MU004237">
    <property type="protein sequence ID" value="KAF2667946.1"/>
    <property type="molecule type" value="Genomic_DNA"/>
</dbReference>
<evidence type="ECO:0000313" key="2">
    <source>
        <dbReference type="EMBL" id="KAF2667946.1"/>
    </source>
</evidence>
<name>A0A6A6U8K0_9PEZI</name>
<accession>A0A6A6U8K0</accession>
<sequence>MMTRQLTLPISFYELCARGPLYKVSEELVQALCDKHFEGAQDGKHSNLTIAANYHRPNCLHTGQPVDSIQSIENTSERELTYDLDVLLGLAGALPRWLKPFSPYTVVEAQYFCRNAFLDVLTIEGSQQFQTSDRSQNETKPSTSTNLDVINTGAGDLDQPLMMDQPGLTIDVCYQPQVDRRPSQTLSRPEHAPGGMKQDPENKGTVQWLIENAKRCIMLALKKLQANGFCCNNIIFLKYKPAHQSAEAVKIPLLLLKALFTALETHSSIIFDETLSEDPSSLSKQSEVAKAINPILGLVIDEPFTEDKVTGECQNISGSNLLHATALAIQFVALAIQSHIRRFKGPLHVAFLGENVKNITLKGVRPQTGETMPKIAASTRELNCLSGTLDRYALVFGAPSSDLDALDVNVSLDDLKDLWA</sequence>
<organism evidence="2 3">
    <name type="scientific">Microthyrium microscopicum</name>
    <dbReference type="NCBI Taxonomy" id="703497"/>
    <lineage>
        <taxon>Eukaryota</taxon>
        <taxon>Fungi</taxon>
        <taxon>Dikarya</taxon>
        <taxon>Ascomycota</taxon>
        <taxon>Pezizomycotina</taxon>
        <taxon>Dothideomycetes</taxon>
        <taxon>Dothideomycetes incertae sedis</taxon>
        <taxon>Microthyriales</taxon>
        <taxon>Microthyriaceae</taxon>
        <taxon>Microthyrium</taxon>
    </lineage>
</organism>
<gene>
    <name evidence="2" type="ORF">BT63DRAFT_305563</name>
</gene>